<accession>A0A4R2S8W6</accession>
<name>A0A4R2S8W6_9FIRM</name>
<evidence type="ECO:0000313" key="3">
    <source>
        <dbReference type="Proteomes" id="UP000294813"/>
    </source>
</evidence>
<keyword evidence="3" id="KW-1185">Reference proteome</keyword>
<keyword evidence="1" id="KW-0472">Membrane</keyword>
<evidence type="ECO:0000256" key="1">
    <source>
        <dbReference type="SAM" id="Phobius"/>
    </source>
</evidence>
<reference evidence="2 3" key="1">
    <citation type="submission" date="2019-03" db="EMBL/GenBank/DDBJ databases">
        <title>Genomic Encyclopedia of Type Strains, Phase IV (KMG-IV): sequencing the most valuable type-strain genomes for metagenomic binning, comparative biology and taxonomic classification.</title>
        <authorList>
            <person name="Goeker M."/>
        </authorList>
    </citation>
    <scope>NUCLEOTIDE SEQUENCE [LARGE SCALE GENOMIC DNA]</scope>
    <source>
        <strain evidence="2 3">DSM 11170</strain>
    </source>
</reference>
<evidence type="ECO:0008006" key="4">
    <source>
        <dbReference type="Google" id="ProtNLM"/>
    </source>
</evidence>
<protein>
    <recommendedName>
        <fullName evidence="4">DUF1360 domain-containing protein</fullName>
    </recommendedName>
</protein>
<dbReference type="AlphaFoldDB" id="A0A4R2S8W6"/>
<evidence type="ECO:0000313" key="2">
    <source>
        <dbReference type="EMBL" id="TCP68861.1"/>
    </source>
</evidence>
<feature type="transmembrane region" description="Helical" evidence="1">
    <location>
        <begin position="68"/>
        <end position="90"/>
    </location>
</feature>
<gene>
    <name evidence="2" type="ORF">EDD73_10122</name>
</gene>
<keyword evidence="1" id="KW-0812">Transmembrane</keyword>
<sequence length="106" mass="12696">MMEYLFALSLRFFFFDFILFRPVRLWLDQQHYLLRKLLRCPFCQGFWCGLFVWPWSQGVDSLIRWGEFAFGVAFLAFTWSVIMDPLIAAWEAGREIKITDQGERGK</sequence>
<proteinExistence type="predicted"/>
<dbReference type="EMBL" id="SLXT01000001">
    <property type="protein sequence ID" value="TCP68861.1"/>
    <property type="molecule type" value="Genomic_DNA"/>
</dbReference>
<keyword evidence="1" id="KW-1133">Transmembrane helix</keyword>
<dbReference type="OrthoDB" id="2082872at2"/>
<dbReference type="Proteomes" id="UP000294813">
    <property type="component" value="Unassembled WGS sequence"/>
</dbReference>
<dbReference type="RefSeq" id="WP_131917590.1">
    <property type="nucleotide sequence ID" value="NZ_JAOQNU010000001.1"/>
</dbReference>
<comment type="caution">
    <text evidence="2">The sequence shown here is derived from an EMBL/GenBank/DDBJ whole genome shotgun (WGS) entry which is preliminary data.</text>
</comment>
<feature type="transmembrane region" description="Helical" evidence="1">
    <location>
        <begin position="6"/>
        <end position="25"/>
    </location>
</feature>
<organism evidence="2 3">
    <name type="scientific">Heliophilum fasciatum</name>
    <dbReference type="NCBI Taxonomy" id="35700"/>
    <lineage>
        <taxon>Bacteria</taxon>
        <taxon>Bacillati</taxon>
        <taxon>Bacillota</taxon>
        <taxon>Clostridia</taxon>
        <taxon>Eubacteriales</taxon>
        <taxon>Heliobacteriaceae</taxon>
        <taxon>Heliophilum</taxon>
    </lineage>
</organism>